<accession>A0AB34IX76</accession>
<protein>
    <submittedName>
        <fullName evidence="2">Uncharacterized protein</fullName>
    </submittedName>
</protein>
<feature type="compositionally biased region" description="Polar residues" evidence="1">
    <location>
        <begin position="31"/>
        <end position="46"/>
    </location>
</feature>
<keyword evidence="3" id="KW-1185">Reference proteome</keyword>
<feature type="compositionally biased region" description="Polar residues" evidence="1">
    <location>
        <begin position="73"/>
        <end position="82"/>
    </location>
</feature>
<dbReference type="AlphaFoldDB" id="A0AB34IX76"/>
<gene>
    <name evidence="2" type="ORF">AB1Y20_008151</name>
</gene>
<evidence type="ECO:0000313" key="3">
    <source>
        <dbReference type="Proteomes" id="UP001515480"/>
    </source>
</evidence>
<proteinExistence type="predicted"/>
<evidence type="ECO:0000313" key="2">
    <source>
        <dbReference type="EMBL" id="KAL1507305.1"/>
    </source>
</evidence>
<feature type="region of interest" description="Disordered" evidence="1">
    <location>
        <begin position="1"/>
        <end position="82"/>
    </location>
</feature>
<feature type="compositionally biased region" description="Polar residues" evidence="1">
    <location>
        <begin position="123"/>
        <end position="133"/>
    </location>
</feature>
<name>A0AB34IX76_PRYPA</name>
<comment type="caution">
    <text evidence="2">The sequence shown here is derived from an EMBL/GenBank/DDBJ whole genome shotgun (WGS) entry which is preliminary data.</text>
</comment>
<reference evidence="2 3" key="1">
    <citation type="journal article" date="2024" name="Science">
        <title>Giant polyketide synthase enzymes in the biosynthesis of giant marine polyether toxins.</title>
        <authorList>
            <person name="Fallon T.R."/>
            <person name="Shende V.V."/>
            <person name="Wierzbicki I.H."/>
            <person name="Pendleton A.L."/>
            <person name="Watervoot N.F."/>
            <person name="Auber R.P."/>
            <person name="Gonzalez D.J."/>
            <person name="Wisecaver J.H."/>
            <person name="Moore B.S."/>
        </authorList>
    </citation>
    <scope>NUCLEOTIDE SEQUENCE [LARGE SCALE GENOMIC DNA]</scope>
    <source>
        <strain evidence="2 3">12B1</strain>
    </source>
</reference>
<sequence length="267" mass="28043">MDAAAPPPDDDVAKPPRRRASSRRASWSESLVASTSLPGLHEQSSPVRKEDLFFQPHEIDQARAEARKAGWSCPSNGSYRSRRPITQISTSHDAEALLSCGTHLAGVALDGADRSAQQRRTELQPSPTGPGTNVWAETTWTPSSALPSPSSALPSPSCDATAGKAAWPAFPPAPPPGGGGGLCLSRGMASYASDRHSFQEGGRAPHASAARLPLRRTQSVGNPPSNNPHGLSMSQRVAALQWRPGQVAQAPVFIAGREEAAVGTHFS</sequence>
<dbReference type="Proteomes" id="UP001515480">
    <property type="component" value="Unassembled WGS sequence"/>
</dbReference>
<organism evidence="2 3">
    <name type="scientific">Prymnesium parvum</name>
    <name type="common">Toxic golden alga</name>
    <dbReference type="NCBI Taxonomy" id="97485"/>
    <lineage>
        <taxon>Eukaryota</taxon>
        <taxon>Haptista</taxon>
        <taxon>Haptophyta</taxon>
        <taxon>Prymnesiophyceae</taxon>
        <taxon>Prymnesiales</taxon>
        <taxon>Prymnesiaceae</taxon>
        <taxon>Prymnesium</taxon>
    </lineage>
</organism>
<feature type="region of interest" description="Disordered" evidence="1">
    <location>
        <begin position="113"/>
        <end position="133"/>
    </location>
</feature>
<feature type="compositionally biased region" description="Basic and acidic residues" evidence="1">
    <location>
        <begin position="47"/>
        <end position="68"/>
    </location>
</feature>
<evidence type="ECO:0000256" key="1">
    <source>
        <dbReference type="SAM" id="MobiDB-lite"/>
    </source>
</evidence>
<dbReference type="EMBL" id="JBGBPQ010000018">
    <property type="protein sequence ID" value="KAL1507305.1"/>
    <property type="molecule type" value="Genomic_DNA"/>
</dbReference>